<feature type="compositionally biased region" description="Basic and acidic residues" evidence="1">
    <location>
        <begin position="16"/>
        <end position="26"/>
    </location>
</feature>
<dbReference type="AlphaFoldDB" id="A0A3L6TAN3"/>
<comment type="caution">
    <text evidence="2">The sequence shown here is derived from an EMBL/GenBank/DDBJ whole genome shotgun (WGS) entry which is preliminary data.</text>
</comment>
<protein>
    <submittedName>
        <fullName evidence="2">Uncharacterized protein</fullName>
    </submittedName>
</protein>
<organism evidence="2 3">
    <name type="scientific">Panicum miliaceum</name>
    <name type="common">Proso millet</name>
    <name type="synonym">Broomcorn millet</name>
    <dbReference type="NCBI Taxonomy" id="4540"/>
    <lineage>
        <taxon>Eukaryota</taxon>
        <taxon>Viridiplantae</taxon>
        <taxon>Streptophyta</taxon>
        <taxon>Embryophyta</taxon>
        <taxon>Tracheophyta</taxon>
        <taxon>Spermatophyta</taxon>
        <taxon>Magnoliopsida</taxon>
        <taxon>Liliopsida</taxon>
        <taxon>Poales</taxon>
        <taxon>Poaceae</taxon>
        <taxon>PACMAD clade</taxon>
        <taxon>Panicoideae</taxon>
        <taxon>Panicodae</taxon>
        <taxon>Paniceae</taxon>
        <taxon>Panicinae</taxon>
        <taxon>Panicum</taxon>
        <taxon>Panicum sect. Panicum</taxon>
    </lineage>
</organism>
<evidence type="ECO:0000256" key="1">
    <source>
        <dbReference type="SAM" id="MobiDB-lite"/>
    </source>
</evidence>
<sequence length="149" mass="16446">MRTVSQSKQKGKVARALKEHRARLDDGSSDEVQFIGEKKTASIQGNLIKLEEPSLPLQKCSNEVGEEQEMKSSNSDYHLPSCCCSQDDKEAVEINKKLIEFKKKLKSGELFSAPVTETDQLDGCDLLDGNSTPYADSSDEAESFEEGPD</sequence>
<accession>A0A3L6TAN3</accession>
<keyword evidence="3" id="KW-1185">Reference proteome</keyword>
<feature type="region of interest" description="Disordered" evidence="1">
    <location>
        <begin position="1"/>
        <end position="29"/>
    </location>
</feature>
<feature type="compositionally biased region" description="Acidic residues" evidence="1">
    <location>
        <begin position="137"/>
        <end position="149"/>
    </location>
</feature>
<dbReference type="EMBL" id="PQIB02000002">
    <property type="protein sequence ID" value="RLN35314.1"/>
    <property type="molecule type" value="Genomic_DNA"/>
</dbReference>
<evidence type="ECO:0000313" key="3">
    <source>
        <dbReference type="Proteomes" id="UP000275267"/>
    </source>
</evidence>
<reference evidence="3" key="1">
    <citation type="journal article" date="2019" name="Nat. Commun.">
        <title>The genome of broomcorn millet.</title>
        <authorList>
            <person name="Zou C."/>
            <person name="Miki D."/>
            <person name="Li D."/>
            <person name="Tang Q."/>
            <person name="Xiao L."/>
            <person name="Rajput S."/>
            <person name="Deng P."/>
            <person name="Jia W."/>
            <person name="Huang R."/>
            <person name="Zhang M."/>
            <person name="Sun Y."/>
            <person name="Hu J."/>
            <person name="Fu X."/>
            <person name="Schnable P.S."/>
            <person name="Li F."/>
            <person name="Zhang H."/>
            <person name="Feng B."/>
            <person name="Zhu X."/>
            <person name="Liu R."/>
            <person name="Schnable J.C."/>
            <person name="Zhu J.-K."/>
            <person name="Zhang H."/>
        </authorList>
    </citation>
    <scope>NUCLEOTIDE SEQUENCE [LARGE SCALE GENOMIC DNA]</scope>
</reference>
<name>A0A3L6TAN3_PANMI</name>
<feature type="region of interest" description="Disordered" evidence="1">
    <location>
        <begin position="120"/>
        <end position="149"/>
    </location>
</feature>
<evidence type="ECO:0000313" key="2">
    <source>
        <dbReference type="EMBL" id="RLN35314.1"/>
    </source>
</evidence>
<dbReference type="Proteomes" id="UP000275267">
    <property type="component" value="Unassembled WGS sequence"/>
</dbReference>
<gene>
    <name evidence="2" type="ORF">C2845_PM03G31560</name>
</gene>
<proteinExistence type="predicted"/>